<dbReference type="Proteomes" id="UP000070366">
    <property type="component" value="Unassembled WGS sequence"/>
</dbReference>
<dbReference type="EMBL" id="LSZW01000057">
    <property type="protein sequence ID" value="KXK65717.1"/>
    <property type="molecule type" value="Genomic_DNA"/>
</dbReference>
<feature type="region of interest" description="Disordered" evidence="4">
    <location>
        <begin position="30"/>
        <end position="61"/>
    </location>
</feature>
<evidence type="ECO:0000256" key="2">
    <source>
        <dbReference type="ARBA" id="ARBA00007639"/>
    </source>
</evidence>
<dbReference type="GO" id="GO:0030246">
    <property type="term" value="F:carbohydrate binding"/>
    <property type="evidence" value="ECO:0007669"/>
    <property type="project" value="UniProtKB-ARBA"/>
</dbReference>
<keyword evidence="8" id="KW-1185">Reference proteome</keyword>
<dbReference type="Gene3D" id="3.40.50.2300">
    <property type="match status" value="2"/>
</dbReference>
<accession>A0A136Q4Y5</accession>
<evidence type="ECO:0000256" key="4">
    <source>
        <dbReference type="SAM" id="MobiDB-lite"/>
    </source>
</evidence>
<comment type="similarity">
    <text evidence="2">Belongs to the bacterial solute-binding protein 2 family.</text>
</comment>
<evidence type="ECO:0000313" key="8">
    <source>
        <dbReference type="Proteomes" id="UP000070366"/>
    </source>
</evidence>
<dbReference type="KEGG" id="cmiu:B1H56_11960"/>
<organism evidence="7 8">
    <name type="scientific">Christensenella minuta</name>
    <dbReference type="NCBI Taxonomy" id="626937"/>
    <lineage>
        <taxon>Bacteria</taxon>
        <taxon>Bacillati</taxon>
        <taxon>Bacillota</taxon>
        <taxon>Clostridia</taxon>
        <taxon>Christensenellales</taxon>
        <taxon>Christensenellaceae</taxon>
        <taxon>Christensenella</taxon>
    </lineage>
</organism>
<feature type="compositionally biased region" description="Low complexity" evidence="4">
    <location>
        <begin position="33"/>
        <end position="46"/>
    </location>
</feature>
<dbReference type="PROSITE" id="PS51257">
    <property type="entry name" value="PROKAR_LIPOPROTEIN"/>
    <property type="match status" value="1"/>
</dbReference>
<evidence type="ECO:0000256" key="1">
    <source>
        <dbReference type="ARBA" id="ARBA00004196"/>
    </source>
</evidence>
<feature type="signal peptide" evidence="5">
    <location>
        <begin position="1"/>
        <end position="31"/>
    </location>
</feature>
<evidence type="ECO:0000256" key="5">
    <source>
        <dbReference type="SAM" id="SignalP"/>
    </source>
</evidence>
<dbReference type="OrthoDB" id="9814427at2"/>
<keyword evidence="3 5" id="KW-0732">Signal</keyword>
<sequence length="350" mass="37489">MRRKKMKKLVVLSLALLIVFATLLTGCSGTAQPSAESEGPSASAEETAAEKEAESSAAAETGEKRTIGTVVLDGTNPHCTLFEEGFRSIVEDKYGDEAIVLDAVGDPETLINCISDLMSQQVDGIVLEACDDEAPIAILKEVKAMGIPVAAADMYLQTTEDEGLVLSQTISQNYEAGVAVAEDLIERAGGEEMNVCIMEMKQNSSGMMRIDGFVDTIAGHDNIKILEQSQPSEDSVEAKLELAEIWVQKYDNIDAIFAYHDVAALAAVQALKAANMLDGVLVYGVDGSPDAMTSIKNGEMTGTSKQQPDQMAISSAEDVYTVLNGGTIDHEWEVYIPTIFVDASNVDEYL</sequence>
<dbReference type="SUPFAM" id="SSF53822">
    <property type="entry name" value="Periplasmic binding protein-like I"/>
    <property type="match status" value="1"/>
</dbReference>
<dbReference type="InterPro" id="IPR025997">
    <property type="entry name" value="SBP_2_dom"/>
</dbReference>
<evidence type="ECO:0000256" key="3">
    <source>
        <dbReference type="ARBA" id="ARBA00022729"/>
    </source>
</evidence>
<feature type="chain" id="PRO_5007478598" evidence="5">
    <location>
        <begin position="32"/>
        <end position="350"/>
    </location>
</feature>
<dbReference type="GO" id="GO:0030313">
    <property type="term" value="C:cell envelope"/>
    <property type="evidence" value="ECO:0007669"/>
    <property type="project" value="UniProtKB-SubCell"/>
</dbReference>
<evidence type="ECO:0000313" key="7">
    <source>
        <dbReference type="EMBL" id="KXK65717.1"/>
    </source>
</evidence>
<dbReference type="AlphaFoldDB" id="A0A136Q4Y5"/>
<gene>
    <name evidence="7" type="ORF">HMPREF3293_01439</name>
</gene>
<comment type="caution">
    <text evidence="7">The sequence shown here is derived from an EMBL/GenBank/DDBJ whole genome shotgun (WGS) entry which is preliminary data.</text>
</comment>
<dbReference type="STRING" id="626937.HMPREF3293_01439"/>
<protein>
    <submittedName>
        <fullName evidence="7">Sugar-binding domain protein</fullName>
    </submittedName>
</protein>
<dbReference type="Pfam" id="PF13407">
    <property type="entry name" value="Peripla_BP_4"/>
    <property type="match status" value="1"/>
</dbReference>
<evidence type="ECO:0000259" key="6">
    <source>
        <dbReference type="Pfam" id="PF13407"/>
    </source>
</evidence>
<proteinExistence type="inferred from homology"/>
<comment type="subcellular location">
    <subcellularLocation>
        <location evidence="1">Cell envelope</location>
    </subcellularLocation>
</comment>
<dbReference type="InterPro" id="IPR028082">
    <property type="entry name" value="Peripla_BP_I"/>
</dbReference>
<dbReference type="PANTHER" id="PTHR46847:SF1">
    <property type="entry name" value="D-ALLOSE-BINDING PERIPLASMIC PROTEIN-RELATED"/>
    <property type="match status" value="1"/>
</dbReference>
<feature type="domain" description="Periplasmic binding protein" evidence="6">
    <location>
        <begin position="67"/>
        <end position="326"/>
    </location>
</feature>
<reference evidence="8" key="1">
    <citation type="submission" date="2016-02" db="EMBL/GenBank/DDBJ databases">
        <authorList>
            <person name="Mitreva M."/>
            <person name="Pepin K.H."/>
            <person name="Mihindukulasuriya K.A."/>
            <person name="Fulton R."/>
            <person name="Fronick C."/>
            <person name="O'Laughlin M."/>
            <person name="Miner T."/>
            <person name="Herter B."/>
            <person name="Rosa B.A."/>
            <person name="Cordes M."/>
            <person name="Tomlinson C."/>
            <person name="Wollam A."/>
            <person name="Palsikar V.B."/>
            <person name="Mardis E.R."/>
            <person name="Wilson R.K."/>
        </authorList>
    </citation>
    <scope>NUCLEOTIDE SEQUENCE [LARGE SCALE GENOMIC DNA]</scope>
    <source>
        <strain evidence="8">DSM 22607</strain>
    </source>
</reference>
<dbReference type="PANTHER" id="PTHR46847">
    <property type="entry name" value="D-ALLOSE-BINDING PERIPLASMIC PROTEIN-RELATED"/>
    <property type="match status" value="1"/>
</dbReference>
<name>A0A136Q4Y5_9FIRM</name>